<keyword evidence="4 6" id="KW-0472">Membrane</keyword>
<evidence type="ECO:0000259" key="7">
    <source>
        <dbReference type="Pfam" id="PF05154"/>
    </source>
</evidence>
<gene>
    <name evidence="8" type="ORF">CBQ26_11025</name>
</gene>
<feature type="transmembrane region" description="Helical" evidence="6">
    <location>
        <begin position="101"/>
        <end position="120"/>
    </location>
</feature>
<dbReference type="AlphaFoldDB" id="A0A246BLI2"/>
<dbReference type="GO" id="GO:0016020">
    <property type="term" value="C:membrane"/>
    <property type="evidence" value="ECO:0007669"/>
    <property type="project" value="UniProtKB-SubCell"/>
</dbReference>
<evidence type="ECO:0000256" key="3">
    <source>
        <dbReference type="ARBA" id="ARBA00022989"/>
    </source>
</evidence>
<protein>
    <recommendedName>
        <fullName evidence="7">TM2 domain-containing protein</fullName>
    </recommendedName>
</protein>
<keyword evidence="2 6" id="KW-0812">Transmembrane</keyword>
<dbReference type="InterPro" id="IPR007829">
    <property type="entry name" value="TM2"/>
</dbReference>
<dbReference type="EMBL" id="NHMK01000014">
    <property type="protein sequence ID" value="OWL95796.1"/>
    <property type="molecule type" value="Genomic_DNA"/>
</dbReference>
<feature type="domain" description="TM2" evidence="7">
    <location>
        <begin position="98"/>
        <end position="142"/>
    </location>
</feature>
<evidence type="ECO:0000256" key="2">
    <source>
        <dbReference type="ARBA" id="ARBA00022692"/>
    </source>
</evidence>
<organism evidence="8 9">
    <name type="scientific">Deinococcus indicus</name>
    <dbReference type="NCBI Taxonomy" id="223556"/>
    <lineage>
        <taxon>Bacteria</taxon>
        <taxon>Thermotogati</taxon>
        <taxon>Deinococcota</taxon>
        <taxon>Deinococci</taxon>
        <taxon>Deinococcales</taxon>
        <taxon>Deinococcaceae</taxon>
        <taxon>Deinococcus</taxon>
    </lineage>
</organism>
<sequence>MTRPEDDGKGTPGNAPSWVDEVLGRAGTSGPDDGRPQDLRIPPAAPVPTAPPSLTKPAAPQPGLGSLPVTPPASNLDRFGEPARPQAPQALGGADVAQKKLIAGLLGIFLGSLGVHKFYLGNTTPGAIMLGVNVGVWIVAFVLGLLTLGFGLVITLPLAALVSSAVGLLGLVEGIIYLTKSDADFEREYVRGQKAWL</sequence>
<evidence type="ECO:0000313" key="9">
    <source>
        <dbReference type="Proteomes" id="UP000197208"/>
    </source>
</evidence>
<keyword evidence="3 6" id="KW-1133">Transmembrane helix</keyword>
<feature type="transmembrane region" description="Helical" evidence="6">
    <location>
        <begin position="127"/>
        <end position="152"/>
    </location>
</feature>
<dbReference type="OrthoDB" id="9816361at2"/>
<keyword evidence="9" id="KW-1185">Reference proteome</keyword>
<accession>A0A246BLI2</accession>
<dbReference type="Proteomes" id="UP000197208">
    <property type="component" value="Unassembled WGS sequence"/>
</dbReference>
<reference evidence="8 9" key="1">
    <citation type="submission" date="2017-05" db="EMBL/GenBank/DDBJ databases">
        <title>De novo genome assembly of Deniococcus indicus strain DR1.</title>
        <authorList>
            <person name="Chauhan D."/>
            <person name="Yennamalli R.M."/>
            <person name="Priyadarshini R."/>
        </authorList>
    </citation>
    <scope>NUCLEOTIDE SEQUENCE [LARGE SCALE GENOMIC DNA]</scope>
    <source>
        <strain evidence="8 9">DR1</strain>
    </source>
</reference>
<evidence type="ECO:0000256" key="5">
    <source>
        <dbReference type="SAM" id="MobiDB-lite"/>
    </source>
</evidence>
<name>A0A246BLI2_9DEIO</name>
<comment type="caution">
    <text evidence="8">The sequence shown here is derived from an EMBL/GenBank/DDBJ whole genome shotgun (WGS) entry which is preliminary data.</text>
</comment>
<evidence type="ECO:0000256" key="1">
    <source>
        <dbReference type="ARBA" id="ARBA00004141"/>
    </source>
</evidence>
<evidence type="ECO:0000313" key="8">
    <source>
        <dbReference type="EMBL" id="OWL95796.1"/>
    </source>
</evidence>
<comment type="subcellular location">
    <subcellularLocation>
        <location evidence="1">Membrane</location>
        <topology evidence="1">Multi-pass membrane protein</topology>
    </subcellularLocation>
</comment>
<proteinExistence type="predicted"/>
<dbReference type="RefSeq" id="WP_088248695.1">
    <property type="nucleotide sequence ID" value="NZ_BNAM01000006.1"/>
</dbReference>
<feature type="transmembrane region" description="Helical" evidence="6">
    <location>
        <begin position="158"/>
        <end position="178"/>
    </location>
</feature>
<evidence type="ECO:0000256" key="6">
    <source>
        <dbReference type="SAM" id="Phobius"/>
    </source>
</evidence>
<feature type="region of interest" description="Disordered" evidence="5">
    <location>
        <begin position="1"/>
        <end position="90"/>
    </location>
</feature>
<dbReference type="Pfam" id="PF05154">
    <property type="entry name" value="TM2"/>
    <property type="match status" value="1"/>
</dbReference>
<evidence type="ECO:0000256" key="4">
    <source>
        <dbReference type="ARBA" id="ARBA00023136"/>
    </source>
</evidence>